<sequence length="345" mass="38524">MKFHGASQETHLPDYNKRRADSADKPTGVNKIKNALRQTKRLLAKDTLAPGARIEAERRLKALERELEEKQLAEKERSRANRYHKVKFFERQKIHRKIRKLKRSLEEDPNDKVLRSELAESRVFLHYVMTFPQDQRYVALFADKTSEPKAPDADAPDRAHQKAAEFLKSVRKAVKKGILSKEPEVHLEEREQASRQKLINKGTKRQAQDDAARNITAGHNKQPKHSAKSVSHKTHQETIDSVSNGVEEDASDTEQETSDPHTSSEASSDSSDSEHGSESESSDGSSGASSDKDTSNARLLAKASQRQVDRRGKAASKTKHAESAASNARASTQKRGIAGDDFFAA</sequence>
<accession>A0AAF0F8I5</accession>
<dbReference type="GO" id="GO:0005730">
    <property type="term" value="C:nucleolus"/>
    <property type="evidence" value="ECO:0007669"/>
    <property type="project" value="UniProtKB-SubCell"/>
</dbReference>
<keyword evidence="6 8" id="KW-0175">Coiled coil</keyword>
<evidence type="ECO:0000256" key="6">
    <source>
        <dbReference type="ARBA" id="ARBA00023054"/>
    </source>
</evidence>
<evidence type="ECO:0000256" key="3">
    <source>
        <dbReference type="ARBA" id="ARBA00018689"/>
    </source>
</evidence>
<dbReference type="InterPro" id="IPR019310">
    <property type="entry name" value="Efg1"/>
</dbReference>
<feature type="coiled-coil region" evidence="8">
    <location>
        <begin position="53"/>
        <end position="83"/>
    </location>
</feature>
<feature type="region of interest" description="Disordered" evidence="9">
    <location>
        <begin position="185"/>
        <end position="345"/>
    </location>
</feature>
<comment type="subcellular location">
    <subcellularLocation>
        <location evidence="1">Nucleus</location>
        <location evidence="1">Nucleolus</location>
    </subcellularLocation>
</comment>
<dbReference type="GO" id="GO:0000462">
    <property type="term" value="P:maturation of SSU-rRNA from tricistronic rRNA transcript (SSU-rRNA, 5.8S rRNA, LSU-rRNA)"/>
    <property type="evidence" value="ECO:0007669"/>
    <property type="project" value="TreeGrafter"/>
</dbReference>
<evidence type="ECO:0000256" key="2">
    <source>
        <dbReference type="ARBA" id="ARBA00006916"/>
    </source>
</evidence>
<name>A0AAF0F8I5_9BASI</name>
<dbReference type="EMBL" id="CP118378">
    <property type="protein sequence ID" value="WFD44290.1"/>
    <property type="molecule type" value="Genomic_DNA"/>
</dbReference>
<reference evidence="10" key="1">
    <citation type="submission" date="2023-02" db="EMBL/GenBank/DDBJ databases">
        <title>Mating type loci evolution in Malassezia.</title>
        <authorList>
            <person name="Coelho M.A."/>
        </authorList>
    </citation>
    <scope>NUCLEOTIDE SEQUENCE</scope>
    <source>
        <strain evidence="10">CBS 14136</strain>
    </source>
</reference>
<feature type="compositionally biased region" description="Acidic residues" evidence="9">
    <location>
        <begin position="246"/>
        <end position="257"/>
    </location>
</feature>
<comment type="similarity">
    <text evidence="2">Belongs to the EFG1 family.</text>
</comment>
<evidence type="ECO:0000313" key="10">
    <source>
        <dbReference type="EMBL" id="WFD44290.1"/>
    </source>
</evidence>
<evidence type="ECO:0000256" key="1">
    <source>
        <dbReference type="ARBA" id="ARBA00004604"/>
    </source>
</evidence>
<dbReference type="AlphaFoldDB" id="A0AAF0F8I5"/>
<protein>
    <recommendedName>
        <fullName evidence="3">rRNA-processing protein EFG1</fullName>
    </recommendedName>
    <alternativeName>
        <fullName evidence="4">rRNA-processing protein efg1</fullName>
    </alternativeName>
</protein>
<evidence type="ECO:0000256" key="7">
    <source>
        <dbReference type="ARBA" id="ARBA00023242"/>
    </source>
</evidence>
<dbReference type="PANTHER" id="PTHR33911:SF1">
    <property type="entry name" value="RRNA-PROCESSING PROTEIN EFG1"/>
    <property type="match status" value="1"/>
</dbReference>
<feature type="compositionally biased region" description="Basic and acidic residues" evidence="9">
    <location>
        <begin position="185"/>
        <end position="194"/>
    </location>
</feature>
<evidence type="ECO:0000256" key="9">
    <source>
        <dbReference type="SAM" id="MobiDB-lite"/>
    </source>
</evidence>
<dbReference type="Proteomes" id="UP001214628">
    <property type="component" value="Chromosome 4"/>
</dbReference>
<evidence type="ECO:0000313" key="11">
    <source>
        <dbReference type="Proteomes" id="UP001214628"/>
    </source>
</evidence>
<proteinExistence type="inferred from homology"/>
<feature type="region of interest" description="Disordered" evidence="9">
    <location>
        <begin position="1"/>
        <end position="29"/>
    </location>
</feature>
<evidence type="ECO:0000256" key="5">
    <source>
        <dbReference type="ARBA" id="ARBA00022552"/>
    </source>
</evidence>
<dbReference type="Pfam" id="PF10153">
    <property type="entry name" value="Efg1"/>
    <property type="match status" value="1"/>
</dbReference>
<keyword evidence="5" id="KW-0698">rRNA processing</keyword>
<feature type="compositionally biased region" description="Polar residues" evidence="9">
    <location>
        <begin position="324"/>
        <end position="334"/>
    </location>
</feature>
<dbReference type="GO" id="GO:0030688">
    <property type="term" value="C:preribosome, small subunit precursor"/>
    <property type="evidence" value="ECO:0007669"/>
    <property type="project" value="TreeGrafter"/>
</dbReference>
<evidence type="ECO:0000256" key="8">
    <source>
        <dbReference type="SAM" id="Coils"/>
    </source>
</evidence>
<gene>
    <name evidence="10" type="primary">EFG1</name>
    <name evidence="10" type="ORF">MPSI1_002956</name>
</gene>
<keyword evidence="11" id="KW-1185">Reference proteome</keyword>
<dbReference type="PANTHER" id="PTHR33911">
    <property type="entry name" value="RRNA-PROCESSING PROTEIN EFG1"/>
    <property type="match status" value="1"/>
</dbReference>
<dbReference type="InterPro" id="IPR050786">
    <property type="entry name" value="EFG1_rRNA-proc"/>
</dbReference>
<keyword evidence="7" id="KW-0539">Nucleus</keyword>
<feature type="compositionally biased region" description="Basic and acidic residues" evidence="9">
    <location>
        <begin position="11"/>
        <end position="24"/>
    </location>
</feature>
<evidence type="ECO:0000256" key="4">
    <source>
        <dbReference type="ARBA" id="ARBA00019827"/>
    </source>
</evidence>
<feature type="compositionally biased region" description="Basic residues" evidence="9">
    <location>
        <begin position="221"/>
        <end position="233"/>
    </location>
</feature>
<organism evidence="10 11">
    <name type="scientific">Malassezia psittaci</name>
    <dbReference type="NCBI Taxonomy" id="1821823"/>
    <lineage>
        <taxon>Eukaryota</taxon>
        <taxon>Fungi</taxon>
        <taxon>Dikarya</taxon>
        <taxon>Basidiomycota</taxon>
        <taxon>Ustilaginomycotina</taxon>
        <taxon>Malasseziomycetes</taxon>
        <taxon>Malasseziales</taxon>
        <taxon>Malasseziaceae</taxon>
        <taxon>Malassezia</taxon>
    </lineage>
</organism>